<organism evidence="1 2">
    <name type="scientific">Achromobacter mucicolens</name>
    <dbReference type="NCBI Taxonomy" id="1389922"/>
    <lineage>
        <taxon>Bacteria</taxon>
        <taxon>Pseudomonadati</taxon>
        <taxon>Pseudomonadota</taxon>
        <taxon>Betaproteobacteria</taxon>
        <taxon>Burkholderiales</taxon>
        <taxon>Alcaligenaceae</taxon>
        <taxon>Achromobacter</taxon>
    </lineage>
</organism>
<proteinExistence type="predicted"/>
<comment type="caution">
    <text evidence="1">The sequence shown here is derived from an EMBL/GenBank/DDBJ whole genome shotgun (WGS) entry which is preliminary data.</text>
</comment>
<dbReference type="Proteomes" id="UP001158644">
    <property type="component" value="Unassembled WGS sequence"/>
</dbReference>
<dbReference type="RefSeq" id="WP_279991501.1">
    <property type="nucleotide sequence ID" value="NZ_JAOBZK010000027.1"/>
</dbReference>
<name>A0ABD4YX92_9BURK</name>
<evidence type="ECO:0000313" key="1">
    <source>
        <dbReference type="EMBL" id="MDH1180088.1"/>
    </source>
</evidence>
<reference evidence="1 2" key="1">
    <citation type="submission" date="2022-09" db="EMBL/GenBank/DDBJ databases">
        <title>Intensive care unit water sources are persistently colonized with multi-drug resistant bacteria and are the site of extensive horizontal gene transfer of antibiotic resistance genes.</title>
        <authorList>
            <person name="Diorio-Toth L."/>
        </authorList>
    </citation>
    <scope>NUCLEOTIDE SEQUENCE [LARGE SCALE GENOMIC DNA]</scope>
    <source>
        <strain evidence="1 2">GD03967</strain>
    </source>
</reference>
<dbReference type="AlphaFoldDB" id="A0ABD4YX92"/>
<evidence type="ECO:0000313" key="2">
    <source>
        <dbReference type="Proteomes" id="UP001158644"/>
    </source>
</evidence>
<protein>
    <submittedName>
        <fullName evidence="1">Uncharacterized protein</fullName>
    </submittedName>
</protein>
<accession>A0ABD4YX92</accession>
<gene>
    <name evidence="1" type="ORF">N5C72_18535</name>
</gene>
<dbReference type="EMBL" id="JAOBZK010000027">
    <property type="protein sequence ID" value="MDH1180088.1"/>
    <property type="molecule type" value="Genomic_DNA"/>
</dbReference>
<sequence>MRTDELQIALLRAWQEKGLAWPVYGVLDADELAKHGITTLMIEG</sequence>